<gene>
    <name evidence="6" type="ORF">OIU85_011210</name>
</gene>
<comment type="caution">
    <text evidence="6">The sequence shown here is derived from an EMBL/GenBank/DDBJ whole genome shotgun (WGS) entry which is preliminary data.</text>
</comment>
<sequence length="247" mass="27793">MLDQQGKIHLIDLEIWSGVQWTALMQALADRQRRLDRLKITVVGLRGIQMIEETGKRLETFAKSMNLPFMFKPVEVSCMSEIKEELFETAADETVVVIAHMILRTMLSRPACLQNLMGVIKIINPSLMIVGEVEANHISPTFVNRFNEALFFYGAYFDRIETCLEQSTEHGTITEAIFSEGIENMVAREGTDRGARNDLGSHPSTKLMAVHVLLKRTVIASLLGGKEHHCVPFQLGSFPERDHGDPL</sequence>
<accession>A0A9Q0NSA9</accession>
<evidence type="ECO:0008006" key="8">
    <source>
        <dbReference type="Google" id="ProtNLM"/>
    </source>
</evidence>
<evidence type="ECO:0000256" key="5">
    <source>
        <dbReference type="PROSITE-ProRule" id="PRU01191"/>
    </source>
</evidence>
<dbReference type="GO" id="GO:0005634">
    <property type="term" value="C:nucleus"/>
    <property type="evidence" value="ECO:0007669"/>
    <property type="project" value="UniProtKB-SubCell"/>
</dbReference>
<dbReference type="Proteomes" id="UP001151529">
    <property type="component" value="Chromosome 14"/>
</dbReference>
<dbReference type="Pfam" id="PF03514">
    <property type="entry name" value="GRAS"/>
    <property type="match status" value="1"/>
</dbReference>
<feature type="region of interest" description="SAW" evidence="5">
    <location>
        <begin position="187"/>
        <end position="247"/>
    </location>
</feature>
<keyword evidence="3" id="KW-0804">Transcription</keyword>
<keyword evidence="4" id="KW-0539">Nucleus</keyword>
<proteinExistence type="inferred from homology"/>
<evidence type="ECO:0000256" key="1">
    <source>
        <dbReference type="ARBA" id="ARBA00004123"/>
    </source>
</evidence>
<dbReference type="PROSITE" id="PS50985">
    <property type="entry name" value="GRAS"/>
    <property type="match status" value="1"/>
</dbReference>
<dbReference type="EMBL" id="JAPFFL010000016">
    <property type="protein sequence ID" value="KAJ6675012.1"/>
    <property type="molecule type" value="Genomic_DNA"/>
</dbReference>
<reference evidence="6" key="1">
    <citation type="submission" date="2022-11" db="EMBL/GenBank/DDBJ databases">
        <authorList>
            <person name="Hyden B.L."/>
            <person name="Feng K."/>
            <person name="Yates T."/>
            <person name="Jawdy S."/>
            <person name="Smart L.B."/>
            <person name="Muchero W."/>
        </authorList>
    </citation>
    <scope>NUCLEOTIDE SEQUENCE</scope>
    <source>
        <tissue evidence="6">Shoot tip</tissue>
    </source>
</reference>
<organism evidence="6 7">
    <name type="scientific">Salix viminalis</name>
    <name type="common">Common osier</name>
    <name type="synonym">Basket willow</name>
    <dbReference type="NCBI Taxonomy" id="40686"/>
    <lineage>
        <taxon>Eukaryota</taxon>
        <taxon>Viridiplantae</taxon>
        <taxon>Streptophyta</taxon>
        <taxon>Embryophyta</taxon>
        <taxon>Tracheophyta</taxon>
        <taxon>Spermatophyta</taxon>
        <taxon>Magnoliopsida</taxon>
        <taxon>eudicotyledons</taxon>
        <taxon>Gunneridae</taxon>
        <taxon>Pentapetalae</taxon>
        <taxon>rosids</taxon>
        <taxon>fabids</taxon>
        <taxon>Malpighiales</taxon>
        <taxon>Salicaceae</taxon>
        <taxon>Saliceae</taxon>
        <taxon>Salix</taxon>
    </lineage>
</organism>
<comment type="similarity">
    <text evidence="5">Belongs to the GRAS family.</text>
</comment>
<comment type="caution">
    <text evidence="5">Lacks conserved residue(s) required for the propagation of feature annotation.</text>
</comment>
<dbReference type="PANTHER" id="PTHR31636">
    <property type="entry name" value="OSJNBA0084A10.13 PROTEIN-RELATED"/>
    <property type="match status" value="1"/>
</dbReference>
<dbReference type="InterPro" id="IPR005202">
    <property type="entry name" value="TF_GRAS"/>
</dbReference>
<feature type="region of interest" description="Leucine repeat II (LRII)" evidence="5">
    <location>
        <begin position="53"/>
        <end position="85"/>
    </location>
</feature>
<evidence type="ECO:0000256" key="2">
    <source>
        <dbReference type="ARBA" id="ARBA00023015"/>
    </source>
</evidence>
<keyword evidence="2" id="KW-0805">Transcription regulation</keyword>
<evidence type="ECO:0000313" key="6">
    <source>
        <dbReference type="EMBL" id="KAJ6675012.1"/>
    </source>
</evidence>
<dbReference type="OrthoDB" id="770224at2759"/>
<evidence type="ECO:0000256" key="3">
    <source>
        <dbReference type="ARBA" id="ARBA00023163"/>
    </source>
</evidence>
<keyword evidence="7" id="KW-1185">Reference proteome</keyword>
<protein>
    <recommendedName>
        <fullName evidence="8">DELLA protein</fullName>
    </recommendedName>
</protein>
<dbReference type="AlphaFoldDB" id="A0A9Q0NSA9"/>
<comment type="subcellular location">
    <subcellularLocation>
        <location evidence="1">Nucleus</location>
    </subcellularLocation>
</comment>
<evidence type="ECO:0000256" key="4">
    <source>
        <dbReference type="ARBA" id="ARBA00023242"/>
    </source>
</evidence>
<reference evidence="6" key="2">
    <citation type="journal article" date="2023" name="Int. J. Mol. Sci.">
        <title>De Novo Assembly and Annotation of 11 Diverse Shrub Willow (Salix) Genomes Reveals Novel Gene Organization in Sex-Linked Regions.</title>
        <authorList>
            <person name="Hyden B."/>
            <person name="Feng K."/>
            <person name="Yates T.B."/>
            <person name="Jawdy S."/>
            <person name="Cereghino C."/>
            <person name="Smart L.B."/>
            <person name="Muchero W."/>
        </authorList>
    </citation>
    <scope>NUCLEOTIDE SEQUENCE [LARGE SCALE GENOMIC DNA]</scope>
    <source>
        <tissue evidence="6">Shoot tip</tissue>
    </source>
</reference>
<evidence type="ECO:0000313" key="7">
    <source>
        <dbReference type="Proteomes" id="UP001151529"/>
    </source>
</evidence>
<name>A0A9Q0NSA9_SALVM</name>